<name>A0ABR9E9B1_9GAMM</name>
<accession>A0ABR9E9B1</accession>
<feature type="transmembrane region" description="Helical" evidence="1">
    <location>
        <begin position="6"/>
        <end position="22"/>
    </location>
</feature>
<protein>
    <recommendedName>
        <fullName evidence="4">Orphan protein</fullName>
    </recommendedName>
</protein>
<evidence type="ECO:0000313" key="3">
    <source>
        <dbReference type="Proteomes" id="UP000615755"/>
    </source>
</evidence>
<keyword evidence="1" id="KW-0812">Transmembrane</keyword>
<comment type="caution">
    <text evidence="2">The sequence shown here is derived from an EMBL/GenBank/DDBJ whole genome shotgun (WGS) entry which is preliminary data.</text>
</comment>
<reference evidence="2 3" key="1">
    <citation type="submission" date="2015-03" db="EMBL/GenBank/DDBJ databases">
        <title>Genome sequence of Pseudoalteromonas aurantia.</title>
        <authorList>
            <person name="Xie B.-B."/>
            <person name="Rong J.-C."/>
            <person name="Qin Q.-L."/>
            <person name="Zhang Y.-Z."/>
        </authorList>
    </citation>
    <scope>NUCLEOTIDE SEQUENCE [LARGE SCALE GENOMIC DNA]</scope>
    <source>
        <strain evidence="2 3">208</strain>
    </source>
</reference>
<keyword evidence="1" id="KW-0472">Membrane</keyword>
<dbReference type="EMBL" id="AQGV01000012">
    <property type="protein sequence ID" value="MBE0367572.1"/>
    <property type="molecule type" value="Genomic_DNA"/>
</dbReference>
<organism evidence="2 3">
    <name type="scientific">Pseudoalteromonas aurantia 208</name>
    <dbReference type="NCBI Taxonomy" id="1314867"/>
    <lineage>
        <taxon>Bacteria</taxon>
        <taxon>Pseudomonadati</taxon>
        <taxon>Pseudomonadota</taxon>
        <taxon>Gammaproteobacteria</taxon>
        <taxon>Alteromonadales</taxon>
        <taxon>Pseudoalteromonadaceae</taxon>
        <taxon>Pseudoalteromonas</taxon>
    </lineage>
</organism>
<evidence type="ECO:0000256" key="1">
    <source>
        <dbReference type="SAM" id="Phobius"/>
    </source>
</evidence>
<sequence>MAEESALIKSLLFITLFLYVVVSRNNSSEEQKINSMSFFCLFFVNF</sequence>
<proteinExistence type="predicted"/>
<evidence type="ECO:0000313" key="2">
    <source>
        <dbReference type="EMBL" id="MBE0367572.1"/>
    </source>
</evidence>
<keyword evidence="3" id="KW-1185">Reference proteome</keyword>
<evidence type="ECO:0008006" key="4">
    <source>
        <dbReference type="Google" id="ProtNLM"/>
    </source>
</evidence>
<keyword evidence="1" id="KW-1133">Transmembrane helix</keyword>
<dbReference type="Proteomes" id="UP000615755">
    <property type="component" value="Unassembled WGS sequence"/>
</dbReference>
<gene>
    <name evidence="2" type="ORF">PAUR_a0955</name>
</gene>